<feature type="region of interest" description="Disordered" evidence="1">
    <location>
        <begin position="1"/>
        <end position="53"/>
    </location>
</feature>
<evidence type="ECO:0000313" key="2">
    <source>
        <dbReference type="EMBL" id="KAG5456111.1"/>
    </source>
</evidence>
<name>A0A8H8DFD0_9FUNG</name>
<evidence type="ECO:0000313" key="3">
    <source>
        <dbReference type="Proteomes" id="UP000673691"/>
    </source>
</evidence>
<sequence length="156" mass="16494">MTQAATRGQQAGEMTSSSEAVWRERRESGGEASTRDHPSNNPQPGNAQGGSGAGIMVIALRRVSAPSEVAPGPYSTFDRQLSLKPDVTALIRRSCPFDEEKKPSAGVEAENRADAAGGPSGDGGQPPQRSARWSDLHFSTYAMYGSAWIFAVGERG</sequence>
<feature type="compositionally biased region" description="Basic and acidic residues" evidence="1">
    <location>
        <begin position="21"/>
        <end position="38"/>
    </location>
</feature>
<feature type="compositionally biased region" description="Basic and acidic residues" evidence="1">
    <location>
        <begin position="95"/>
        <end position="113"/>
    </location>
</feature>
<dbReference type="AlphaFoldDB" id="A0A8H8DFD0"/>
<evidence type="ECO:0000256" key="1">
    <source>
        <dbReference type="SAM" id="MobiDB-lite"/>
    </source>
</evidence>
<feature type="region of interest" description="Disordered" evidence="1">
    <location>
        <begin position="94"/>
        <end position="132"/>
    </location>
</feature>
<accession>A0A8H8DFD0</accession>
<organism evidence="2 3">
    <name type="scientific">Olpidium bornovanus</name>
    <dbReference type="NCBI Taxonomy" id="278681"/>
    <lineage>
        <taxon>Eukaryota</taxon>
        <taxon>Fungi</taxon>
        <taxon>Fungi incertae sedis</taxon>
        <taxon>Olpidiomycota</taxon>
        <taxon>Olpidiomycotina</taxon>
        <taxon>Olpidiomycetes</taxon>
        <taxon>Olpidiales</taxon>
        <taxon>Olpidiaceae</taxon>
        <taxon>Olpidium</taxon>
    </lineage>
</organism>
<gene>
    <name evidence="2" type="ORF">BJ554DRAFT_4243</name>
</gene>
<keyword evidence="3" id="KW-1185">Reference proteome</keyword>
<comment type="caution">
    <text evidence="2">The sequence shown here is derived from an EMBL/GenBank/DDBJ whole genome shotgun (WGS) entry which is preliminary data.</text>
</comment>
<dbReference type="Proteomes" id="UP000673691">
    <property type="component" value="Unassembled WGS sequence"/>
</dbReference>
<proteinExistence type="predicted"/>
<reference evidence="2 3" key="1">
    <citation type="journal article" name="Sci. Rep.">
        <title>Genome-scale phylogenetic analyses confirm Olpidium as the closest living zoosporic fungus to the non-flagellated, terrestrial fungi.</title>
        <authorList>
            <person name="Chang Y."/>
            <person name="Rochon D."/>
            <person name="Sekimoto S."/>
            <person name="Wang Y."/>
            <person name="Chovatia M."/>
            <person name="Sandor L."/>
            <person name="Salamov A."/>
            <person name="Grigoriev I.V."/>
            <person name="Stajich J.E."/>
            <person name="Spatafora J.W."/>
        </authorList>
    </citation>
    <scope>NUCLEOTIDE SEQUENCE [LARGE SCALE GENOMIC DNA]</scope>
    <source>
        <strain evidence="2">S191</strain>
    </source>
</reference>
<feature type="compositionally biased region" description="Polar residues" evidence="1">
    <location>
        <begin position="1"/>
        <end position="19"/>
    </location>
</feature>
<protein>
    <submittedName>
        <fullName evidence="2">Uncharacterized protein</fullName>
    </submittedName>
</protein>
<dbReference type="EMBL" id="JAEFCI010012268">
    <property type="protein sequence ID" value="KAG5456111.1"/>
    <property type="molecule type" value="Genomic_DNA"/>
</dbReference>